<protein>
    <recommendedName>
        <fullName evidence="3">Lanthionine synthetase</fullName>
    </recommendedName>
</protein>
<dbReference type="EMBL" id="BAAARW010000020">
    <property type="protein sequence ID" value="GAA2431620.1"/>
    <property type="molecule type" value="Genomic_DNA"/>
</dbReference>
<dbReference type="SMART" id="SM01260">
    <property type="entry name" value="LANC_like"/>
    <property type="match status" value="1"/>
</dbReference>
<dbReference type="InterPro" id="IPR033889">
    <property type="entry name" value="LanC"/>
</dbReference>
<name>A0ABN3JLY8_9ACTN</name>
<evidence type="ECO:0000313" key="2">
    <source>
        <dbReference type="Proteomes" id="UP001501231"/>
    </source>
</evidence>
<proteinExistence type="predicted"/>
<evidence type="ECO:0008006" key="3">
    <source>
        <dbReference type="Google" id="ProtNLM"/>
    </source>
</evidence>
<dbReference type="PRINTS" id="PR01955">
    <property type="entry name" value="LANCFRANKIA"/>
</dbReference>
<keyword evidence="2" id="KW-1185">Reference proteome</keyword>
<dbReference type="PANTHER" id="PTHR12736:SF21">
    <property type="entry name" value="LANC-LIKE PROTEIN 2"/>
    <property type="match status" value="1"/>
</dbReference>
<evidence type="ECO:0000313" key="1">
    <source>
        <dbReference type="EMBL" id="GAA2431620.1"/>
    </source>
</evidence>
<dbReference type="Pfam" id="PF05147">
    <property type="entry name" value="LANC_like"/>
    <property type="match status" value="1"/>
</dbReference>
<dbReference type="SUPFAM" id="SSF158745">
    <property type="entry name" value="LanC-like"/>
    <property type="match status" value="1"/>
</dbReference>
<dbReference type="Proteomes" id="UP001501231">
    <property type="component" value="Unassembled WGS sequence"/>
</dbReference>
<sequence>MADRLTAAAPSDGGRVNLGSGDPGIALALLHASEVLEEERFLKAGQAVLRRAAKATAADPLKSAGLFTGTAGFMWVMAEFARREPRYLPSLRGVAERLNEQAPPAVARGGAAFGEHDAINGAAGRLAAVLKVSETVSCGDAADGLVAYLLEVTEPDDDGVPNWYCPPRLYPRAAPWLQDQFPDGMYNLGFSHGLPGILAALTLAAAAGIGGAKVTDRVGELAEWLAACRLDGADGPSWAGALQADPGSRLPVRDAGQVPARTAWCYGAPGVAAALFSASAVSGDSGSRDLAVAALERVQNTPDAERHAFAPTLCHGLAGLLAVYTRAYAQTGDPGFRQMRDDTRARLCLLAAEDHPYVFADEPEPNRLSHDAGLLEGAAGVLLALLGTVSPEASRWDEVLFLTPRDLSAI</sequence>
<reference evidence="1 2" key="1">
    <citation type="journal article" date="2019" name="Int. J. Syst. Evol. Microbiol.">
        <title>The Global Catalogue of Microorganisms (GCM) 10K type strain sequencing project: providing services to taxonomists for standard genome sequencing and annotation.</title>
        <authorList>
            <consortium name="The Broad Institute Genomics Platform"/>
            <consortium name="The Broad Institute Genome Sequencing Center for Infectious Disease"/>
            <person name="Wu L."/>
            <person name="Ma J."/>
        </authorList>
    </citation>
    <scope>NUCLEOTIDE SEQUENCE [LARGE SCALE GENOMIC DNA]</scope>
    <source>
        <strain evidence="1 2">JCM 3325</strain>
    </source>
</reference>
<accession>A0ABN3JLY8</accession>
<organism evidence="1 2">
    <name type="scientific">Actinomadura vinacea</name>
    <dbReference type="NCBI Taxonomy" id="115336"/>
    <lineage>
        <taxon>Bacteria</taxon>
        <taxon>Bacillati</taxon>
        <taxon>Actinomycetota</taxon>
        <taxon>Actinomycetes</taxon>
        <taxon>Streptosporangiales</taxon>
        <taxon>Thermomonosporaceae</taxon>
        <taxon>Actinomadura</taxon>
    </lineage>
</organism>
<comment type="caution">
    <text evidence="1">The sequence shown here is derived from an EMBL/GenBank/DDBJ whole genome shotgun (WGS) entry which is preliminary data.</text>
</comment>
<dbReference type="Gene3D" id="1.50.10.20">
    <property type="match status" value="1"/>
</dbReference>
<dbReference type="InterPro" id="IPR007822">
    <property type="entry name" value="LANC-like"/>
</dbReference>
<gene>
    <name evidence="1" type="ORF">GCM10010191_51800</name>
</gene>
<dbReference type="PRINTS" id="PR01950">
    <property type="entry name" value="LANCSUPER"/>
</dbReference>
<dbReference type="PANTHER" id="PTHR12736">
    <property type="entry name" value="LANC-LIKE PROTEIN"/>
    <property type="match status" value="1"/>
</dbReference>
<dbReference type="CDD" id="cd04793">
    <property type="entry name" value="LanC"/>
    <property type="match status" value="1"/>
</dbReference>